<dbReference type="AlphaFoldDB" id="A0AAV2HEJ9"/>
<proteinExistence type="predicted"/>
<feature type="region of interest" description="Disordered" evidence="1">
    <location>
        <begin position="549"/>
        <end position="569"/>
    </location>
</feature>
<feature type="compositionally biased region" description="Basic and acidic residues" evidence="1">
    <location>
        <begin position="269"/>
        <end position="289"/>
    </location>
</feature>
<keyword evidence="3" id="KW-1185">Reference proteome</keyword>
<feature type="compositionally biased region" description="Basic and acidic residues" evidence="1">
    <location>
        <begin position="549"/>
        <end position="558"/>
    </location>
</feature>
<feature type="compositionally biased region" description="Polar residues" evidence="1">
    <location>
        <begin position="249"/>
        <end position="267"/>
    </location>
</feature>
<evidence type="ECO:0000313" key="2">
    <source>
        <dbReference type="EMBL" id="CAL1532223.1"/>
    </source>
</evidence>
<feature type="region of interest" description="Disordered" evidence="1">
    <location>
        <begin position="249"/>
        <end position="359"/>
    </location>
</feature>
<protein>
    <recommendedName>
        <fullName evidence="4">MATH domain-containing protein</fullName>
    </recommendedName>
</protein>
<feature type="region of interest" description="Disordered" evidence="1">
    <location>
        <begin position="450"/>
        <end position="469"/>
    </location>
</feature>
<dbReference type="EMBL" id="CAXITT010000110">
    <property type="protein sequence ID" value="CAL1532223.1"/>
    <property type="molecule type" value="Genomic_DNA"/>
</dbReference>
<comment type="caution">
    <text evidence="2">The sequence shown here is derived from an EMBL/GenBank/DDBJ whole genome shotgun (WGS) entry which is preliminary data.</text>
</comment>
<organism evidence="2 3">
    <name type="scientific">Lymnaea stagnalis</name>
    <name type="common">Great pond snail</name>
    <name type="synonym">Helix stagnalis</name>
    <dbReference type="NCBI Taxonomy" id="6523"/>
    <lineage>
        <taxon>Eukaryota</taxon>
        <taxon>Metazoa</taxon>
        <taxon>Spiralia</taxon>
        <taxon>Lophotrochozoa</taxon>
        <taxon>Mollusca</taxon>
        <taxon>Gastropoda</taxon>
        <taxon>Heterobranchia</taxon>
        <taxon>Euthyneura</taxon>
        <taxon>Panpulmonata</taxon>
        <taxon>Hygrophila</taxon>
        <taxon>Lymnaeoidea</taxon>
        <taxon>Lymnaeidae</taxon>
        <taxon>Lymnaea</taxon>
    </lineage>
</organism>
<dbReference type="Proteomes" id="UP001497497">
    <property type="component" value="Unassembled WGS sequence"/>
</dbReference>
<name>A0AAV2HEJ9_LYMST</name>
<reference evidence="2 3" key="1">
    <citation type="submission" date="2024-04" db="EMBL/GenBank/DDBJ databases">
        <authorList>
            <consortium name="Genoscope - CEA"/>
            <person name="William W."/>
        </authorList>
    </citation>
    <scope>NUCLEOTIDE SEQUENCE [LARGE SCALE GENOMIC DNA]</scope>
</reference>
<evidence type="ECO:0000313" key="3">
    <source>
        <dbReference type="Proteomes" id="UP001497497"/>
    </source>
</evidence>
<sequence>MALKAILDSKRLFEQILLNESQEGGFTVSSKLNMDDIPNYSAVYTFGEPHRFEFQTCVSKTDKDTLSLSIRCFPEDLSDLTWSLVVKWKVSVINEMTRKSLDFDTITTTLTMPTSEKPDGQLCNDLLISLCEINDFITKNSILLQWNVKLSSKHNTLAPEQESSKSCDQQNIKEHIKATLSLAKNISEIFNTAQFRDKIDSLNCRSARLSIDADKANEGIDKILIGVQKETEDATQCIVNWKDDITHAQESVGTNRETSDSKQNTSVLMDKEDTTRDKDTDYEKHEKKATMSKRSAESIGKPPVIKREKLSRAELSKRSAESIGKPPVIKRQKLSRAELESPMRDAEFSDQHQRSKRQKISPGLLQALQIYVDEMRRISKETFEEEIGKFQKCLKDEICEFKEKISTEVKNYCQNLKDEMHALTTKLSAEKEKDLQYWVDQPMKNVEAENKRTHPANDGSPQPQSSFQREDGANILTGTIETQLFEKGGPNIEQRVCYCKKNPNHKQFIAVSEFSINHLPKGYYDNDLVEFIKATADLTVKVEAKVTSEKRPEYRQNTKGDNPADDMRRNITTRVGTGMLCDVENYTEGEIMAFKKGCCKCPKCQRSANNSKVWGVVRMILSTDVVFDEIEARHTKCRLFYDKPDSPVVTLDGWEVEEANPEKGWIALKCVTCDIDLLDKLDEIWKNWRYNLLDKVNIKYKSSRDTDKLAFIVSHPHGYRKKISVGHWIKKNEMGDGWVKYTYTTSTCPGSSGAYVHLIGYNCWDYRGRIVHSGVDFEGNNFSCAGVKFN</sequence>
<evidence type="ECO:0008006" key="4">
    <source>
        <dbReference type="Google" id="ProtNLM"/>
    </source>
</evidence>
<gene>
    <name evidence="2" type="ORF">GSLYS_00006302001</name>
</gene>
<feature type="compositionally biased region" description="Basic and acidic residues" evidence="1">
    <location>
        <begin position="335"/>
        <end position="353"/>
    </location>
</feature>
<evidence type="ECO:0000256" key="1">
    <source>
        <dbReference type="SAM" id="MobiDB-lite"/>
    </source>
</evidence>
<accession>A0AAV2HEJ9</accession>
<feature type="compositionally biased region" description="Basic and acidic residues" evidence="1">
    <location>
        <begin position="305"/>
        <end position="320"/>
    </location>
</feature>